<keyword evidence="2" id="KW-1185">Reference proteome</keyword>
<dbReference type="EMBL" id="BAABBO010000011">
    <property type="protein sequence ID" value="GAA3968392.1"/>
    <property type="molecule type" value="Genomic_DNA"/>
</dbReference>
<sequence length="679" mass="73382">MSKATFDPKTYNLSGNEAFASVLDKHLSRRGLIKGGLGVAGLSLLSGFGLTGCSDDDKSSAVRGTLGSSSETLGFNSIPGSKTDAVVVPEGYNARVLAPWGTPLNNTAQAFKADGTNSASDQENAVGMHHDGMHFFPIDGSSTDGLLVINHEYIDANALHPDGPTIDPVTELRTSAEEIRKEINAHGVCVVRVQLVNGEWQVVENDPLNRRFTHATEMDIAGPLRNSPVLQTRYSPAGDVTRGTSNNCGNGATPWGTYLTCEENWPGYFMNSASSRPADQDRLGLPDDGTRYGWHHLAGDPSEVDQEFARFDNTPTGASALEDYRNEANGFGYTVEIDPYNPTAKAVKRTALGRFRQESRSFGPLVEGEPVVSYAGHDAQFEYIYKFVSDALWTAADANPADRLATGAKYMDAGTLYVARFNADGTGDWLPLTLDSVTTDGQTLGSLFATQADIILNTPGAADAVGATPMDRPEWVAVDPINGTVYFTLTNNTDREEPNSPNPRIQNEFGHIVRWNEDGVDRFNWDIFIFGSPADGDADTNRSGLTDANQFASPDGLIFDPRGIMWIQTDNGADAVTEETNDQMLAVIPSKLRDGNNDQRVVDSSNQSEVRRFFVGPNGCEVTGLAYTPDYTTFFVNIQHPGNWPFSDNAAEVTPEGVTVRPRAATVVVRRNDGGPIGV</sequence>
<organism evidence="1 2">
    <name type="scientific">Allohahella marinimesophila</name>
    <dbReference type="NCBI Taxonomy" id="1054972"/>
    <lineage>
        <taxon>Bacteria</taxon>
        <taxon>Pseudomonadati</taxon>
        <taxon>Pseudomonadota</taxon>
        <taxon>Gammaproteobacteria</taxon>
        <taxon>Oceanospirillales</taxon>
        <taxon>Hahellaceae</taxon>
        <taxon>Allohahella</taxon>
    </lineage>
</organism>
<name>A0ABP7PN11_9GAMM</name>
<protein>
    <submittedName>
        <fullName evidence="1">PhoX family phosphatase</fullName>
    </submittedName>
</protein>
<dbReference type="Proteomes" id="UP001501337">
    <property type="component" value="Unassembled WGS sequence"/>
</dbReference>
<evidence type="ECO:0000313" key="1">
    <source>
        <dbReference type="EMBL" id="GAA3968392.1"/>
    </source>
</evidence>
<dbReference type="PANTHER" id="PTHR35399:SF2">
    <property type="entry name" value="DUF839 DOMAIN-CONTAINING PROTEIN"/>
    <property type="match status" value="1"/>
</dbReference>
<accession>A0ABP7PN11</accession>
<comment type="caution">
    <text evidence="1">The sequence shown here is derived from an EMBL/GenBank/DDBJ whole genome shotgun (WGS) entry which is preliminary data.</text>
</comment>
<dbReference type="RefSeq" id="WP_344807355.1">
    <property type="nucleotide sequence ID" value="NZ_BAABBO010000011.1"/>
</dbReference>
<dbReference type="InterPro" id="IPR008557">
    <property type="entry name" value="PhoX"/>
</dbReference>
<proteinExistence type="predicted"/>
<dbReference type="Pfam" id="PF05787">
    <property type="entry name" value="PhoX"/>
    <property type="match status" value="1"/>
</dbReference>
<dbReference type="SUPFAM" id="SSF101898">
    <property type="entry name" value="NHL repeat"/>
    <property type="match status" value="1"/>
</dbReference>
<dbReference type="PANTHER" id="PTHR35399">
    <property type="entry name" value="SLR8030 PROTEIN"/>
    <property type="match status" value="1"/>
</dbReference>
<evidence type="ECO:0000313" key="2">
    <source>
        <dbReference type="Proteomes" id="UP001501337"/>
    </source>
</evidence>
<reference evidence="2" key="1">
    <citation type="journal article" date="2019" name="Int. J. Syst. Evol. Microbiol.">
        <title>The Global Catalogue of Microorganisms (GCM) 10K type strain sequencing project: providing services to taxonomists for standard genome sequencing and annotation.</title>
        <authorList>
            <consortium name="The Broad Institute Genomics Platform"/>
            <consortium name="The Broad Institute Genome Sequencing Center for Infectious Disease"/>
            <person name="Wu L."/>
            <person name="Ma J."/>
        </authorList>
    </citation>
    <scope>NUCLEOTIDE SEQUENCE [LARGE SCALE GENOMIC DNA]</scope>
    <source>
        <strain evidence="2">JCM 17555</strain>
    </source>
</reference>
<gene>
    <name evidence="1" type="ORF">GCM10022278_27760</name>
</gene>